<dbReference type="EnsemblMetazoa" id="G32330.5">
    <property type="protein sequence ID" value="G32330.5:cds"/>
    <property type="gene ID" value="G32330"/>
</dbReference>
<dbReference type="Pfam" id="PF09794">
    <property type="entry name" value="Avl9"/>
    <property type="match status" value="1"/>
</dbReference>
<organism evidence="5 6">
    <name type="scientific">Magallana gigas</name>
    <name type="common">Pacific oyster</name>
    <name type="synonym">Crassostrea gigas</name>
    <dbReference type="NCBI Taxonomy" id="29159"/>
    <lineage>
        <taxon>Eukaryota</taxon>
        <taxon>Metazoa</taxon>
        <taxon>Spiralia</taxon>
        <taxon>Lophotrochozoa</taxon>
        <taxon>Mollusca</taxon>
        <taxon>Bivalvia</taxon>
        <taxon>Autobranchia</taxon>
        <taxon>Pteriomorphia</taxon>
        <taxon>Ostreida</taxon>
        <taxon>Ostreoidea</taxon>
        <taxon>Ostreidae</taxon>
        <taxon>Magallana</taxon>
    </lineage>
</organism>
<dbReference type="InterPro" id="IPR037516">
    <property type="entry name" value="Tripartite_DENN"/>
</dbReference>
<feature type="compositionally biased region" description="Basic and acidic residues" evidence="2">
    <location>
        <begin position="632"/>
        <end position="643"/>
    </location>
</feature>
<evidence type="ECO:0000256" key="1">
    <source>
        <dbReference type="ARBA" id="ARBA00038178"/>
    </source>
</evidence>
<evidence type="ECO:0000259" key="4">
    <source>
        <dbReference type="PROSITE" id="PS50211"/>
    </source>
</evidence>
<feature type="transmembrane region" description="Helical" evidence="3">
    <location>
        <begin position="43"/>
        <end position="67"/>
    </location>
</feature>
<dbReference type="PANTHER" id="PTHR31017:SF1">
    <property type="entry name" value="LATE SECRETORY PATHWAY PROTEIN AVL9 HOMOLOG"/>
    <property type="match status" value="1"/>
</dbReference>
<keyword evidence="3" id="KW-0472">Membrane</keyword>
<comment type="similarity">
    <text evidence="1">Belongs to the AVL9 family.</text>
</comment>
<dbReference type="InterPro" id="IPR018307">
    <property type="entry name" value="ABL9/DENND6_dom"/>
</dbReference>
<name>A0A8W8MHB2_MAGGI</name>
<feature type="region of interest" description="Disordered" evidence="2">
    <location>
        <begin position="871"/>
        <end position="890"/>
    </location>
</feature>
<feature type="compositionally biased region" description="Low complexity" evidence="2">
    <location>
        <begin position="608"/>
        <end position="619"/>
    </location>
</feature>
<keyword evidence="3" id="KW-0812">Transmembrane</keyword>
<protein>
    <recommendedName>
        <fullName evidence="4">UDENN domain-containing protein</fullName>
    </recommendedName>
</protein>
<evidence type="ECO:0000256" key="2">
    <source>
        <dbReference type="SAM" id="MobiDB-lite"/>
    </source>
</evidence>
<proteinExistence type="inferred from homology"/>
<dbReference type="PANTHER" id="PTHR31017">
    <property type="entry name" value="LATE SECRETORY PATHWAY PROTEIN AVL9-RELATED"/>
    <property type="match status" value="1"/>
</dbReference>
<feature type="transmembrane region" description="Helical" evidence="3">
    <location>
        <begin position="79"/>
        <end position="100"/>
    </location>
</feature>
<keyword evidence="6" id="KW-1185">Reference proteome</keyword>
<feature type="region of interest" description="Disordered" evidence="2">
    <location>
        <begin position="561"/>
        <end position="648"/>
    </location>
</feature>
<accession>A0A8W8MHB2</accession>
<feature type="region of interest" description="Disordered" evidence="2">
    <location>
        <begin position="789"/>
        <end position="857"/>
    </location>
</feature>
<feature type="domain" description="UDENN" evidence="4">
    <location>
        <begin position="305"/>
        <end position="730"/>
    </location>
</feature>
<keyword evidence="3" id="KW-1133">Transmembrane helix</keyword>
<evidence type="ECO:0000313" key="6">
    <source>
        <dbReference type="Proteomes" id="UP000005408"/>
    </source>
</evidence>
<dbReference type="GO" id="GO:0005737">
    <property type="term" value="C:cytoplasm"/>
    <property type="evidence" value="ECO:0007669"/>
    <property type="project" value="TreeGrafter"/>
</dbReference>
<feature type="compositionally biased region" description="Basic and acidic residues" evidence="2">
    <location>
        <begin position="803"/>
        <end position="815"/>
    </location>
</feature>
<evidence type="ECO:0000313" key="5">
    <source>
        <dbReference type="EnsemblMetazoa" id="G32330.5:cds"/>
    </source>
</evidence>
<feature type="region of interest" description="Disordered" evidence="2">
    <location>
        <begin position="660"/>
        <end position="683"/>
    </location>
</feature>
<reference evidence="5" key="1">
    <citation type="submission" date="2022-08" db="UniProtKB">
        <authorList>
            <consortium name="EnsemblMetazoa"/>
        </authorList>
    </citation>
    <scope>IDENTIFICATION</scope>
    <source>
        <strain evidence="5">05x7-T-G4-1.051#20</strain>
    </source>
</reference>
<sequence length="1157" mass="130143">MASSQDIESQGIGLHARHGVPEPEFPDIQEPEPALPQKRYVNIYTFTRVLCGLLIVTNTAMDWALYAELDSNCEDIKKRFLVVTIIGTILTIAQISNIVYQVKVNYKEDFKFQEPLNYVDGRSEAMLMVLFVELPQLFLLQDYSKSPCDKAKHCSTDGDSGGITTVTKDPPNIDDVIDIKFLTGCAVVGLVTCHFRYHLSRPLPRFGRRGVDDEYKMLKLQQTPVLKLIIWFDQILPKILRFVGLDILCLCRKFKIPMVFGDCLCDHLTPIWRWSYFVIECWVCRFTYCPKRDRGEVWCQESPVLHVVVVGFHHKKGCQVEYSYPPLVEGNDVNCSEVPKEWKHLASLAIPDGAHNYTKDTIYFHLPSRDGACKTVYGVACYRQIESSALMNKSSDVTRSTVQKSVCVLSRLPLYGLIQAKLELITHAYFDELDFSKVELLEDTYKNLSLSMTESLRDGTQVFLGMSVRDVVTQFRHKIVLLFKLILLERRVLFTGAPVQTLCNTILAVLSLFPGMIEFGLEESATVELNRQLSPTLRTTSSDGSEEFLEVCYHDEKVNYRSPKKDKQAEAQAAYNEPEQLEIPRDGMEPSSTVKSQIKPQPTSQIFDNTSDNQQTQDQEVTPRALRSLSDTGKENSGRESKSGRSLVKRTLSESFALDYENQTKSEGSSSPSDNKVPFSHDPLANMRDITQLTAIQSGTTLKQTDSVVNVEEFKDYLEKLETMSDEEKESSKFELSLNLEDAREVLKRSEGIEELDSPESILKIDQEDCFSWEEDRLLLAIEHKDSISEAEASRQQNNQSDSTKESCDTQDSGKEVGSPNVGAQKIKTSDSIDNENTDSADNGIPTSDVKKSPGNKAAILKNRISSAISGLKTKRGSQEPSPTGENSPVEMGVVLRSSKLHQDDCGFPLAVFTKGCVCHPYLSLQYLDLMTDVNVRSFVIGATNFLFRQKRHLSDIVIEVSDSEEGKIEIHDRELQRLLHLTTADLRFADIIIKAVLGEDTDDPYLDGTEWEGGDEWIQAQFRAYLQSLLVTMEKNDSKLLEDYGTAFCQAYRTTHNFKQWWGTDHSGLTNVLVGHPCQGHLGMSDIKMRLAHNLQNTERGKKINAAMVQTGKYVEQAGKAVGGAIVNARSAVSSWFSGWRQSKGDNLQPQSQPQS</sequence>
<dbReference type="PROSITE" id="PS50211">
    <property type="entry name" value="DENN"/>
    <property type="match status" value="1"/>
</dbReference>
<dbReference type="InterPro" id="IPR051731">
    <property type="entry name" value="DENND11/AVL9_GEFs"/>
</dbReference>
<feature type="compositionally biased region" description="Polar residues" evidence="2">
    <location>
        <begin position="661"/>
        <end position="674"/>
    </location>
</feature>
<feature type="compositionally biased region" description="Polar residues" evidence="2">
    <location>
        <begin position="590"/>
        <end position="607"/>
    </location>
</feature>
<dbReference type="Proteomes" id="UP000005408">
    <property type="component" value="Unassembled WGS sequence"/>
</dbReference>
<dbReference type="AlphaFoldDB" id="A0A8W8MHB2"/>
<evidence type="ECO:0000256" key="3">
    <source>
        <dbReference type="SAM" id="Phobius"/>
    </source>
</evidence>